<dbReference type="Pfam" id="PF00939">
    <property type="entry name" value="Na_sulph_symp"/>
    <property type="match status" value="1"/>
</dbReference>
<keyword evidence="5 6" id="KW-0472">Membrane</keyword>
<evidence type="ECO:0000256" key="3">
    <source>
        <dbReference type="ARBA" id="ARBA00022692"/>
    </source>
</evidence>
<dbReference type="AlphaFoldDB" id="S3J1T1"/>
<evidence type="ECO:0000256" key="2">
    <source>
        <dbReference type="ARBA" id="ARBA00007349"/>
    </source>
</evidence>
<dbReference type="HOGENOM" id="CLU_005170_7_3_6"/>
<feature type="transmembrane region" description="Helical" evidence="6">
    <location>
        <begin position="246"/>
        <end position="266"/>
    </location>
</feature>
<evidence type="ECO:0000256" key="6">
    <source>
        <dbReference type="SAM" id="Phobius"/>
    </source>
</evidence>
<proteinExistence type="inferred from homology"/>
<evidence type="ECO:0000256" key="5">
    <source>
        <dbReference type="ARBA" id="ARBA00023136"/>
    </source>
</evidence>
<feature type="transmembrane region" description="Helical" evidence="6">
    <location>
        <begin position="461"/>
        <end position="494"/>
    </location>
</feature>
<feature type="transmembrane region" description="Helical" evidence="6">
    <location>
        <begin position="366"/>
        <end position="383"/>
    </location>
</feature>
<feature type="transmembrane region" description="Helical" evidence="6">
    <location>
        <begin position="147"/>
        <end position="170"/>
    </location>
</feature>
<evidence type="ECO:0000313" key="8">
    <source>
        <dbReference type="Proteomes" id="UP000014585"/>
    </source>
</evidence>
<feature type="transmembrane region" description="Helical" evidence="6">
    <location>
        <begin position="514"/>
        <end position="538"/>
    </location>
</feature>
<dbReference type="PANTHER" id="PTHR42826">
    <property type="entry name" value="DICARBOXYLATE TRANSPORTER 2.1, CHLOROPLASTIC"/>
    <property type="match status" value="1"/>
</dbReference>
<feature type="transmembrane region" description="Helical" evidence="6">
    <location>
        <begin position="395"/>
        <end position="418"/>
    </location>
</feature>
<dbReference type="InterPro" id="IPR001898">
    <property type="entry name" value="SLC13A/DASS"/>
</dbReference>
<dbReference type="GO" id="GO:0016020">
    <property type="term" value="C:membrane"/>
    <property type="evidence" value="ECO:0007669"/>
    <property type="project" value="UniProtKB-SubCell"/>
</dbReference>
<feature type="transmembrane region" description="Helical" evidence="6">
    <location>
        <begin position="86"/>
        <end position="103"/>
    </location>
</feature>
<dbReference type="PIRSF" id="PIRSF002457">
    <property type="entry name" value="DASS"/>
    <property type="match status" value="1"/>
</dbReference>
<feature type="transmembrane region" description="Helical" evidence="6">
    <location>
        <begin position="61"/>
        <end position="80"/>
    </location>
</feature>
<dbReference type="STRING" id="566551.HMPREF0201_00848"/>
<evidence type="ECO:0000256" key="4">
    <source>
        <dbReference type="ARBA" id="ARBA00022989"/>
    </source>
</evidence>
<comment type="caution">
    <text evidence="7">The sequence shown here is derived from an EMBL/GenBank/DDBJ whole genome shotgun (WGS) entry which is preliminary data.</text>
</comment>
<evidence type="ECO:0000256" key="1">
    <source>
        <dbReference type="ARBA" id="ARBA00004141"/>
    </source>
</evidence>
<feature type="transmembrane region" description="Helical" evidence="6">
    <location>
        <begin position="110"/>
        <end position="127"/>
    </location>
</feature>
<accession>S3J1T1</accession>
<gene>
    <name evidence="7" type="ORF">HMPREF0201_00848</name>
</gene>
<comment type="similarity">
    <text evidence="2">Belongs to the SLC13A/DASS transporter (TC 2.A.47) family. DIT1 subfamily.</text>
</comment>
<dbReference type="EMBL" id="ATDT01000005">
    <property type="protein sequence ID" value="EPF19120.1"/>
    <property type="molecule type" value="Genomic_DNA"/>
</dbReference>
<comment type="subcellular location">
    <subcellularLocation>
        <location evidence="1">Membrane</location>
        <topology evidence="1">Multi-pass membrane protein</topology>
    </subcellularLocation>
</comment>
<dbReference type="PATRIC" id="fig|566551.4.peg.781"/>
<feature type="transmembrane region" description="Helical" evidence="6">
    <location>
        <begin position="430"/>
        <end position="449"/>
    </location>
</feature>
<keyword evidence="3 6" id="KW-0812">Transmembrane</keyword>
<evidence type="ECO:0000313" key="7">
    <source>
        <dbReference type="EMBL" id="EPF19120.1"/>
    </source>
</evidence>
<keyword evidence="4 6" id="KW-1133">Transmembrane helix</keyword>
<sequence>MNASKSAYKRLGRNKIQETGYAGNINRIHHDNFKAQAMTNTSTISAAAKAPPPKAENKKRFILLFLPILISIVILLLPVPAGLEPYAWHFFAVFVGVIVGLIFEPLPGAVIGLTGVVVIALFSQWLLFSPAEMADPKFKLAGQSFQWAVSGFSNSTVWLIFGAFMFAAGYDKTQFGRRLALILVKYLGRRSLTLGYAITFADLLLAPFTPSNTARSGGTIYPIIANLPPLYGSLPNDPSSRKIGSYLMWVAISAACITSSMFLSALAPNLLALALVKSIIGFEISWGMWFLAFLPLGVLLILTMPLLAYWFYPPEVKVNDEVPKWAAAELEKLGKLSRNEILLLLFVCSALLMWIFAAAWIEPAMAALLVIILMLWTGVLNWNDIVSNKPAWNTFAWFATLVALADGLARVGFIAWLGKEGAALLHGFDPQVSAVMLLVAFYLLHYLFASTTAHTTALLPATLTIAASIPGINMPVFCLMMVTSLGVMGIITPYGTGPSPIYYGSGYLPTKDYWRMGTIFGAIFLCSLMLISYPWMVLMF</sequence>
<dbReference type="GO" id="GO:0022857">
    <property type="term" value="F:transmembrane transporter activity"/>
    <property type="evidence" value="ECO:0007669"/>
    <property type="project" value="InterPro"/>
</dbReference>
<organism evidence="7 8">
    <name type="scientific">Cedecea davisae DSM 4568</name>
    <dbReference type="NCBI Taxonomy" id="566551"/>
    <lineage>
        <taxon>Bacteria</taxon>
        <taxon>Pseudomonadati</taxon>
        <taxon>Pseudomonadota</taxon>
        <taxon>Gammaproteobacteria</taxon>
        <taxon>Enterobacterales</taxon>
        <taxon>Enterobacteriaceae</taxon>
        <taxon>Cedecea</taxon>
    </lineage>
</organism>
<reference evidence="7 8" key="1">
    <citation type="submission" date="2013-04" db="EMBL/GenBank/DDBJ databases">
        <authorList>
            <person name="Weinstock G."/>
            <person name="Sodergren E."/>
            <person name="Lobos E.A."/>
            <person name="Fulton L."/>
            <person name="Fulton R."/>
            <person name="Courtney L."/>
            <person name="Fronick C."/>
            <person name="O'Laughlin M."/>
            <person name="Godfrey J."/>
            <person name="Wilson R.M."/>
            <person name="Miner T."/>
            <person name="Farmer C."/>
            <person name="Delehaunty K."/>
            <person name="Cordes M."/>
            <person name="Minx P."/>
            <person name="Tomlinson C."/>
            <person name="Chen J."/>
            <person name="Wollam A."/>
            <person name="Pepin K.H."/>
            <person name="Palsikar V.B."/>
            <person name="Zhang X."/>
            <person name="Suruliraj S."/>
            <person name="Perna N.T."/>
            <person name="Plunkett G."/>
            <person name="Warren W."/>
            <person name="Mitreva M."/>
            <person name="Mardis E.R."/>
            <person name="Wilson R.K."/>
        </authorList>
    </citation>
    <scope>NUCLEOTIDE SEQUENCE [LARGE SCALE GENOMIC DNA]</scope>
    <source>
        <strain evidence="7 8">DSM 4568</strain>
    </source>
</reference>
<dbReference type="NCBIfam" id="TIGR00785">
    <property type="entry name" value="dass"/>
    <property type="match status" value="1"/>
</dbReference>
<feature type="transmembrane region" description="Helical" evidence="6">
    <location>
        <begin position="286"/>
        <end position="312"/>
    </location>
</feature>
<dbReference type="Proteomes" id="UP000014585">
    <property type="component" value="Unassembled WGS sequence"/>
</dbReference>
<protein>
    <submittedName>
        <fullName evidence="7">Transporter, DASS family</fullName>
    </submittedName>
</protein>
<feature type="transmembrane region" description="Helical" evidence="6">
    <location>
        <begin position="341"/>
        <end position="360"/>
    </location>
</feature>
<name>S3J1T1_9ENTR</name>
<dbReference type="InterPro" id="IPR030676">
    <property type="entry name" value="CitT-rel"/>
</dbReference>